<dbReference type="PANTHER" id="PTHR31251">
    <property type="entry name" value="SQUAMOSA PROMOTER-BINDING-LIKE PROTEIN 4"/>
    <property type="match status" value="1"/>
</dbReference>
<accession>A0ABY8UIQ9</accession>
<feature type="compositionally biased region" description="Gly residues" evidence="4">
    <location>
        <begin position="280"/>
        <end position="297"/>
    </location>
</feature>
<sequence length="448" mass="45341">MAEAVSWSQQSLPAPGQPQQSPPRQFRSQQQDQAANGAAAGQQPQQQVLDSTPASRQQHAGTKGQLAVQVKHEESMPLDLLYSTGAAASDVAQDTTVGAAPAPAPAPPSSTPAMPDSTRGSNAPAAAGSRELGASSPSAGSGRKDGSGRQARVSLNQLMLEGSKYGEPSMPMLTKPDGVACQVPGCHANLNAAGVSTYFRRHRVCLSHAKADQVLISGIAMRFCQQCGIMHPLPDFDGSRKSCRVQLDRHNLRRRCRRKTQTQSNKAAAAAAAAAAGGTRNRGGGNPESSSRGGGGSSVSPSGAAGGSPQRGGGGKRAAARAAAAAFAAAAVSGSDGLSDEDSRDLDGERMMGVGYTYGDADCLGTEYGAGAVDPMLDPAAAASMPVHGGYGGYQQVMPPQQQQQGRRGMRKSGSINSLAWEGPGAAAAVAAAAAEPYAAAAAADDAV</sequence>
<dbReference type="Pfam" id="PF03110">
    <property type="entry name" value="SBP"/>
    <property type="match status" value="1"/>
</dbReference>
<protein>
    <recommendedName>
        <fullName evidence="5">SBP-type domain-containing protein</fullName>
    </recommendedName>
</protein>
<feature type="region of interest" description="Disordered" evidence="4">
    <location>
        <begin position="96"/>
        <end position="150"/>
    </location>
</feature>
<evidence type="ECO:0000256" key="1">
    <source>
        <dbReference type="ARBA" id="ARBA00022723"/>
    </source>
</evidence>
<evidence type="ECO:0000256" key="2">
    <source>
        <dbReference type="ARBA" id="ARBA00022771"/>
    </source>
</evidence>
<evidence type="ECO:0000259" key="5">
    <source>
        <dbReference type="PROSITE" id="PS51141"/>
    </source>
</evidence>
<evidence type="ECO:0000256" key="4">
    <source>
        <dbReference type="SAM" id="MobiDB-lite"/>
    </source>
</evidence>
<dbReference type="PROSITE" id="PS51141">
    <property type="entry name" value="ZF_SBP"/>
    <property type="match status" value="1"/>
</dbReference>
<gene>
    <name evidence="6" type="ORF">OEZ85_004114</name>
</gene>
<dbReference type="Gene3D" id="4.10.1100.10">
    <property type="entry name" value="Transcription factor, SBP-box domain"/>
    <property type="match status" value="1"/>
</dbReference>
<feature type="region of interest" description="Disordered" evidence="4">
    <location>
        <begin position="1"/>
        <end position="71"/>
    </location>
</feature>
<evidence type="ECO:0000256" key="3">
    <source>
        <dbReference type="ARBA" id="ARBA00022833"/>
    </source>
</evidence>
<dbReference type="EMBL" id="CP126217">
    <property type="protein sequence ID" value="WIA19503.1"/>
    <property type="molecule type" value="Genomic_DNA"/>
</dbReference>
<proteinExistence type="predicted"/>
<dbReference type="SUPFAM" id="SSF103612">
    <property type="entry name" value="SBT domain"/>
    <property type="match status" value="1"/>
</dbReference>
<keyword evidence="1" id="KW-0479">Metal-binding</keyword>
<feature type="domain" description="SBP-type" evidence="5">
    <location>
        <begin position="178"/>
        <end position="257"/>
    </location>
</feature>
<dbReference type="InterPro" id="IPR044817">
    <property type="entry name" value="SBP-like"/>
</dbReference>
<feature type="compositionally biased region" description="Low complexity" evidence="4">
    <location>
        <begin position="8"/>
        <end position="47"/>
    </location>
</feature>
<keyword evidence="7" id="KW-1185">Reference proteome</keyword>
<evidence type="ECO:0000313" key="7">
    <source>
        <dbReference type="Proteomes" id="UP001244341"/>
    </source>
</evidence>
<feature type="compositionally biased region" description="Polar residues" evidence="4">
    <location>
        <begin position="48"/>
        <end position="60"/>
    </location>
</feature>
<reference evidence="6 7" key="1">
    <citation type="submission" date="2023-05" db="EMBL/GenBank/DDBJ databases">
        <title>A 100% complete, gapless, phased diploid assembly of the Scenedesmus obliquus UTEX 3031 genome.</title>
        <authorList>
            <person name="Biondi T.C."/>
            <person name="Hanschen E.R."/>
            <person name="Kwon T."/>
            <person name="Eng W."/>
            <person name="Kruse C.P.S."/>
            <person name="Koehler S.I."/>
            <person name="Kunde Y."/>
            <person name="Gleasner C.D."/>
            <person name="You Mak K.T."/>
            <person name="Polle J."/>
            <person name="Hovde B.T."/>
            <person name="Starkenburg S.R."/>
        </authorList>
    </citation>
    <scope>NUCLEOTIDE SEQUENCE [LARGE SCALE GENOMIC DNA]</scope>
    <source>
        <strain evidence="6 7">DOE0152z</strain>
    </source>
</reference>
<evidence type="ECO:0000313" key="6">
    <source>
        <dbReference type="EMBL" id="WIA19503.1"/>
    </source>
</evidence>
<dbReference type="Proteomes" id="UP001244341">
    <property type="component" value="Chromosome 10b"/>
</dbReference>
<feature type="compositionally biased region" description="Gly residues" evidence="4">
    <location>
        <begin position="304"/>
        <end position="316"/>
    </location>
</feature>
<dbReference type="PANTHER" id="PTHR31251:SF169">
    <property type="entry name" value="SQUAMOSA PROMOTER-BINDING-LIKE PROTEIN 8"/>
    <property type="match status" value="1"/>
</dbReference>
<name>A0ABY8UIQ9_TETOB</name>
<keyword evidence="2" id="KW-0863">Zinc-finger</keyword>
<keyword evidence="3" id="KW-0862">Zinc</keyword>
<dbReference type="InterPro" id="IPR004333">
    <property type="entry name" value="SBP_dom"/>
</dbReference>
<organism evidence="6 7">
    <name type="scientific">Tetradesmus obliquus</name>
    <name type="common">Green alga</name>
    <name type="synonym">Acutodesmus obliquus</name>
    <dbReference type="NCBI Taxonomy" id="3088"/>
    <lineage>
        <taxon>Eukaryota</taxon>
        <taxon>Viridiplantae</taxon>
        <taxon>Chlorophyta</taxon>
        <taxon>core chlorophytes</taxon>
        <taxon>Chlorophyceae</taxon>
        <taxon>CS clade</taxon>
        <taxon>Sphaeropleales</taxon>
        <taxon>Scenedesmaceae</taxon>
        <taxon>Tetradesmus</taxon>
    </lineage>
</organism>
<dbReference type="InterPro" id="IPR036893">
    <property type="entry name" value="SBP_sf"/>
</dbReference>
<feature type="region of interest" description="Disordered" evidence="4">
    <location>
        <begin position="254"/>
        <end position="317"/>
    </location>
</feature>
<feature type="compositionally biased region" description="Low complexity" evidence="4">
    <location>
        <begin position="267"/>
        <end position="276"/>
    </location>
</feature>